<organism evidence="2 3">
    <name type="scientific">Bacillus arachidis</name>
    <dbReference type="NCBI Taxonomy" id="2819290"/>
    <lineage>
        <taxon>Bacteria</taxon>
        <taxon>Bacillati</taxon>
        <taxon>Bacillota</taxon>
        <taxon>Bacilli</taxon>
        <taxon>Bacillales</taxon>
        <taxon>Bacillaceae</taxon>
        <taxon>Bacillus</taxon>
    </lineage>
</organism>
<evidence type="ECO:0000259" key="1">
    <source>
        <dbReference type="SMART" id="SM00849"/>
    </source>
</evidence>
<name>A0ABS3P338_9BACI</name>
<evidence type="ECO:0000313" key="2">
    <source>
        <dbReference type="EMBL" id="MBO1627627.1"/>
    </source>
</evidence>
<dbReference type="InterPro" id="IPR050855">
    <property type="entry name" value="NDM-1-like"/>
</dbReference>
<dbReference type="InterPro" id="IPR001279">
    <property type="entry name" value="Metallo-B-lactamas"/>
</dbReference>
<dbReference type="Pfam" id="PF00753">
    <property type="entry name" value="Lactamase_B"/>
    <property type="match status" value="1"/>
</dbReference>
<keyword evidence="3" id="KW-1185">Reference proteome</keyword>
<comment type="caution">
    <text evidence="2">The sequence shown here is derived from an EMBL/GenBank/DDBJ whole genome shotgun (WGS) entry which is preliminary data.</text>
</comment>
<protein>
    <submittedName>
        <fullName evidence="2">MBL fold metallo-hydrolase</fullName>
    </submittedName>
</protein>
<evidence type="ECO:0000313" key="3">
    <source>
        <dbReference type="Proteomes" id="UP000677611"/>
    </source>
</evidence>
<dbReference type="SUPFAM" id="SSF56281">
    <property type="entry name" value="Metallo-hydrolase/oxidoreductase"/>
    <property type="match status" value="1"/>
</dbReference>
<dbReference type="EMBL" id="JAGDQJ010000027">
    <property type="protein sequence ID" value="MBO1627627.1"/>
    <property type="molecule type" value="Genomic_DNA"/>
</dbReference>
<dbReference type="PANTHER" id="PTHR42951">
    <property type="entry name" value="METALLO-BETA-LACTAMASE DOMAIN-CONTAINING"/>
    <property type="match status" value="1"/>
</dbReference>
<dbReference type="PANTHER" id="PTHR42951:SF4">
    <property type="entry name" value="ACYL-COENZYME A THIOESTERASE MBLAC2"/>
    <property type="match status" value="1"/>
</dbReference>
<accession>A0ABS3P338</accession>
<feature type="domain" description="Metallo-beta-lactamase" evidence="1">
    <location>
        <begin position="31"/>
        <end position="246"/>
    </location>
</feature>
<dbReference type="Proteomes" id="UP000677611">
    <property type="component" value="Unassembled WGS sequence"/>
</dbReference>
<dbReference type="InterPro" id="IPR036866">
    <property type="entry name" value="RibonucZ/Hydroxyglut_hydro"/>
</dbReference>
<reference evidence="2 3" key="1">
    <citation type="submission" date="2021-03" db="EMBL/GenBank/DDBJ databases">
        <title>Identification of novel Bacillus strains.</title>
        <authorList>
            <person name="Xiao Z."/>
            <person name="Li Y."/>
            <person name="Shen J."/>
        </authorList>
    </citation>
    <scope>NUCLEOTIDE SEQUENCE [LARGE SCALE GENOMIC DNA]</scope>
    <source>
        <strain evidence="2 3">SY8</strain>
    </source>
</reference>
<dbReference type="SMART" id="SM00849">
    <property type="entry name" value="Lactamase_B"/>
    <property type="match status" value="1"/>
</dbReference>
<dbReference type="RefSeq" id="WP_208018917.1">
    <property type="nucleotide sequence ID" value="NZ_JAGDQJ010000027.1"/>
</dbReference>
<gene>
    <name evidence="2" type="ORF">J4P90_20880</name>
</gene>
<proteinExistence type="predicted"/>
<sequence length="309" mass="35054">MYNECSSEHFMVEKLEDGIYAAIAKEGGGSLANAGFIDMGDQAIIFDTFNTQQAAADLKKIAEEITGQPISWVINSHWHGDHIRGNQVFENCTIISSHTTYEQMAKIHPSRIDKQKQDIEGLHIYIQSLQDQFTQTNDVGLRKQISFLNQLAISLPTLQLVLPQCSFQNEFTIHGSKRTAKLITLGGGHSVCDTILYLPKEKICFMGDLLFVKSHPTFFEESNLQEWKRMLELIEEFEINKVVPGHGPVGVKTDLRKVIEYIEELTLLVSENTNIDEVKCPSAYINWYAPEVFTSNLKYLKKVMKLPIL</sequence>
<dbReference type="Gene3D" id="3.60.15.10">
    <property type="entry name" value="Ribonuclease Z/Hydroxyacylglutathione hydrolase-like"/>
    <property type="match status" value="1"/>
</dbReference>
<dbReference type="CDD" id="cd16282">
    <property type="entry name" value="metallo-hydrolase-like_MBL-fold"/>
    <property type="match status" value="1"/>
</dbReference>